<dbReference type="SMART" id="SM00267">
    <property type="entry name" value="GGDEF"/>
    <property type="match status" value="1"/>
</dbReference>
<keyword evidence="3" id="KW-0472">Membrane</keyword>
<dbReference type="EMBL" id="JAGISH010000001">
    <property type="protein sequence ID" value="MBP0481085.1"/>
    <property type="molecule type" value="Genomic_DNA"/>
</dbReference>
<dbReference type="InterPro" id="IPR029787">
    <property type="entry name" value="Nucleotide_cyclase"/>
</dbReference>
<dbReference type="PANTHER" id="PTHR45138:SF9">
    <property type="entry name" value="DIGUANYLATE CYCLASE DGCM-RELATED"/>
    <property type="match status" value="1"/>
</dbReference>
<keyword evidence="3" id="KW-1133">Transmembrane helix</keyword>
<dbReference type="InterPro" id="IPR000160">
    <property type="entry name" value="GGDEF_dom"/>
</dbReference>
<dbReference type="EC" id="2.7.7.65" evidence="1"/>
<protein>
    <recommendedName>
        <fullName evidence="1">diguanylate cyclase</fullName>
        <ecNumber evidence="1">2.7.7.65</ecNumber>
    </recommendedName>
</protein>
<dbReference type="Proteomes" id="UP000675940">
    <property type="component" value="Unassembled WGS sequence"/>
</dbReference>
<evidence type="ECO:0000256" key="1">
    <source>
        <dbReference type="ARBA" id="ARBA00012528"/>
    </source>
</evidence>
<dbReference type="GO" id="GO:1902201">
    <property type="term" value="P:negative regulation of bacterial-type flagellum-dependent cell motility"/>
    <property type="evidence" value="ECO:0007669"/>
    <property type="project" value="TreeGrafter"/>
</dbReference>
<reference evidence="5" key="1">
    <citation type="submission" date="2021-03" db="EMBL/GenBank/DDBJ databases">
        <title>Sagittula salina sp. nov. strain M10.9X isolated from the marine waste.</title>
        <authorList>
            <person name="Satari L."/>
            <person name="Molina-Menor E."/>
            <person name="Vidal-Verdu A."/>
            <person name="Pascual J."/>
            <person name="Pereto J."/>
            <person name="Porcar M."/>
        </authorList>
    </citation>
    <scope>NUCLEOTIDE SEQUENCE</scope>
    <source>
        <strain evidence="5">M10.9X</strain>
    </source>
</reference>
<gene>
    <name evidence="5" type="ORF">J5474_01075</name>
</gene>
<dbReference type="PROSITE" id="PS50887">
    <property type="entry name" value="GGDEF"/>
    <property type="match status" value="1"/>
</dbReference>
<proteinExistence type="predicted"/>
<dbReference type="InterPro" id="IPR043128">
    <property type="entry name" value="Rev_trsase/Diguanyl_cyclase"/>
</dbReference>
<dbReference type="Pfam" id="PF00990">
    <property type="entry name" value="GGDEF"/>
    <property type="match status" value="1"/>
</dbReference>
<dbReference type="PANTHER" id="PTHR45138">
    <property type="entry name" value="REGULATORY COMPONENTS OF SENSORY TRANSDUCTION SYSTEM"/>
    <property type="match status" value="1"/>
</dbReference>
<keyword evidence="6" id="KW-1185">Reference proteome</keyword>
<evidence type="ECO:0000256" key="3">
    <source>
        <dbReference type="SAM" id="Phobius"/>
    </source>
</evidence>
<dbReference type="RefSeq" id="WP_209358504.1">
    <property type="nucleotide sequence ID" value="NZ_JAGISH010000001.1"/>
</dbReference>
<sequence>MDRTKGYFLVAAVILALTINVLVTHAAVVGMEPLPRGESFLVGVGLSATIIGLFTWTLAYQAQQSAQSAAELRRLVFRDRLTDVSTRDFLFDRVGRDRVVEGIVLMVDIDHFKRVNDSLGHLAGDAALRSVAARLRDRCREEDIVCRFGGEEFLIFLAGSDRARGTRVAEGLRRAVAGAAITWEGRSLDLTISVGAVQKTRSMPFEAAIRSADEALYAAKRLGRNRCVLAWEGAGPQVPQATIARCCPCQAGSGSAQTS</sequence>
<dbReference type="Gene3D" id="3.30.70.270">
    <property type="match status" value="1"/>
</dbReference>
<organism evidence="5 6">
    <name type="scientific">Sagittula salina</name>
    <dbReference type="NCBI Taxonomy" id="2820268"/>
    <lineage>
        <taxon>Bacteria</taxon>
        <taxon>Pseudomonadati</taxon>
        <taxon>Pseudomonadota</taxon>
        <taxon>Alphaproteobacteria</taxon>
        <taxon>Rhodobacterales</taxon>
        <taxon>Roseobacteraceae</taxon>
        <taxon>Sagittula</taxon>
    </lineage>
</organism>
<dbReference type="SUPFAM" id="SSF55073">
    <property type="entry name" value="Nucleotide cyclase"/>
    <property type="match status" value="1"/>
</dbReference>
<comment type="catalytic activity">
    <reaction evidence="2">
        <text>2 GTP = 3',3'-c-di-GMP + 2 diphosphate</text>
        <dbReference type="Rhea" id="RHEA:24898"/>
        <dbReference type="ChEBI" id="CHEBI:33019"/>
        <dbReference type="ChEBI" id="CHEBI:37565"/>
        <dbReference type="ChEBI" id="CHEBI:58805"/>
        <dbReference type="EC" id="2.7.7.65"/>
    </reaction>
</comment>
<dbReference type="CDD" id="cd01949">
    <property type="entry name" value="GGDEF"/>
    <property type="match status" value="1"/>
</dbReference>
<dbReference type="GO" id="GO:0043709">
    <property type="term" value="P:cell adhesion involved in single-species biofilm formation"/>
    <property type="evidence" value="ECO:0007669"/>
    <property type="project" value="TreeGrafter"/>
</dbReference>
<feature type="domain" description="GGDEF" evidence="4">
    <location>
        <begin position="100"/>
        <end position="232"/>
    </location>
</feature>
<dbReference type="AlphaFoldDB" id="A0A940S1Z8"/>
<dbReference type="InterPro" id="IPR050469">
    <property type="entry name" value="Diguanylate_Cyclase"/>
</dbReference>
<evidence type="ECO:0000256" key="2">
    <source>
        <dbReference type="ARBA" id="ARBA00034247"/>
    </source>
</evidence>
<dbReference type="GO" id="GO:0005886">
    <property type="term" value="C:plasma membrane"/>
    <property type="evidence" value="ECO:0007669"/>
    <property type="project" value="TreeGrafter"/>
</dbReference>
<evidence type="ECO:0000313" key="6">
    <source>
        <dbReference type="Proteomes" id="UP000675940"/>
    </source>
</evidence>
<comment type="caution">
    <text evidence="5">The sequence shown here is derived from an EMBL/GenBank/DDBJ whole genome shotgun (WGS) entry which is preliminary data.</text>
</comment>
<feature type="transmembrane region" description="Helical" evidence="3">
    <location>
        <begin position="7"/>
        <end position="28"/>
    </location>
</feature>
<dbReference type="NCBIfam" id="TIGR00254">
    <property type="entry name" value="GGDEF"/>
    <property type="match status" value="1"/>
</dbReference>
<accession>A0A940S1Z8</accession>
<keyword evidence="3" id="KW-0812">Transmembrane</keyword>
<dbReference type="GO" id="GO:0052621">
    <property type="term" value="F:diguanylate cyclase activity"/>
    <property type="evidence" value="ECO:0007669"/>
    <property type="project" value="UniProtKB-EC"/>
</dbReference>
<dbReference type="FunFam" id="3.30.70.270:FF:000001">
    <property type="entry name" value="Diguanylate cyclase domain protein"/>
    <property type="match status" value="1"/>
</dbReference>
<evidence type="ECO:0000313" key="5">
    <source>
        <dbReference type="EMBL" id="MBP0481085.1"/>
    </source>
</evidence>
<evidence type="ECO:0000259" key="4">
    <source>
        <dbReference type="PROSITE" id="PS50887"/>
    </source>
</evidence>
<feature type="transmembrane region" description="Helical" evidence="3">
    <location>
        <begin position="40"/>
        <end position="59"/>
    </location>
</feature>
<name>A0A940S1Z8_9RHOB</name>